<accession>A0A176S1Q1</accession>
<protein>
    <submittedName>
        <fullName evidence="1">Uncharacterized protein</fullName>
    </submittedName>
</protein>
<comment type="caution">
    <text evidence="1">The sequence shown here is derived from an EMBL/GenBank/DDBJ whole genome shotgun (WGS) entry which is preliminary data.</text>
</comment>
<dbReference type="AlphaFoldDB" id="A0A176S1Q1"/>
<name>A0A176S1Q1_9GAMM</name>
<sequence>MPEPFRFNSISGRWHGPEGLFIQPPTANDLRTWASSKGWTMAHLTPAGFETWQDENGVRRMKIKPASTQSGLGPYSRYPRVTLWNSNGQREDGFGHIVTKKSLAAHAPVRL</sequence>
<dbReference type="EMBL" id="LUTY01001259">
    <property type="protein sequence ID" value="OAD21973.1"/>
    <property type="molecule type" value="Genomic_DNA"/>
</dbReference>
<evidence type="ECO:0000313" key="1">
    <source>
        <dbReference type="EMBL" id="OAD21973.1"/>
    </source>
</evidence>
<keyword evidence="2" id="KW-1185">Reference proteome</keyword>
<dbReference type="Proteomes" id="UP000076962">
    <property type="component" value="Unassembled WGS sequence"/>
</dbReference>
<gene>
    <name evidence="1" type="ORF">THIOM_002245</name>
</gene>
<organism evidence="1 2">
    <name type="scientific">Candidatus Thiomargarita nelsonii</name>
    <dbReference type="NCBI Taxonomy" id="1003181"/>
    <lineage>
        <taxon>Bacteria</taxon>
        <taxon>Pseudomonadati</taxon>
        <taxon>Pseudomonadota</taxon>
        <taxon>Gammaproteobacteria</taxon>
        <taxon>Thiotrichales</taxon>
        <taxon>Thiotrichaceae</taxon>
        <taxon>Thiomargarita</taxon>
    </lineage>
</organism>
<reference evidence="1 2" key="1">
    <citation type="submission" date="2016-05" db="EMBL/GenBank/DDBJ databases">
        <title>Single-cell genome of chain-forming Candidatus Thiomargarita nelsonii and comparison to other large sulfur-oxidizing bacteria.</title>
        <authorList>
            <person name="Winkel M."/>
            <person name="Salman V."/>
            <person name="Woyke T."/>
            <person name="Schulz-Vogt H."/>
            <person name="Richter M."/>
            <person name="Flood B."/>
            <person name="Bailey J."/>
            <person name="Amann R."/>
            <person name="Mussmann M."/>
        </authorList>
    </citation>
    <scope>NUCLEOTIDE SEQUENCE [LARGE SCALE GENOMIC DNA]</scope>
    <source>
        <strain evidence="1 2">THI036</strain>
    </source>
</reference>
<proteinExistence type="predicted"/>
<evidence type="ECO:0000313" key="2">
    <source>
        <dbReference type="Proteomes" id="UP000076962"/>
    </source>
</evidence>